<protein>
    <submittedName>
        <fullName evidence="2">Uncharacterized protein</fullName>
    </submittedName>
</protein>
<sequence length="61" mass="7045">MDIKVGAILSTLFSVKQLQQQPHQPSIFNFNPKETNNRGEGESEEEEEEGEGERKTRQRIE</sequence>
<evidence type="ECO:0000313" key="3">
    <source>
        <dbReference type="Proteomes" id="UP000015104"/>
    </source>
</evidence>
<feature type="compositionally biased region" description="Acidic residues" evidence="1">
    <location>
        <begin position="42"/>
        <end position="51"/>
    </location>
</feature>
<reference evidence="3" key="1">
    <citation type="submission" date="2011-08" db="EMBL/GenBank/DDBJ databases">
        <authorList>
            <person name="Rombauts S."/>
        </authorList>
    </citation>
    <scope>NUCLEOTIDE SEQUENCE</scope>
    <source>
        <strain evidence="3">London</strain>
    </source>
</reference>
<feature type="compositionally biased region" description="Basic and acidic residues" evidence="1">
    <location>
        <begin position="52"/>
        <end position="61"/>
    </location>
</feature>
<feature type="region of interest" description="Disordered" evidence="1">
    <location>
        <begin position="18"/>
        <end position="61"/>
    </location>
</feature>
<organism evidence="2 3">
    <name type="scientific">Tetranychus urticae</name>
    <name type="common">Two-spotted spider mite</name>
    <dbReference type="NCBI Taxonomy" id="32264"/>
    <lineage>
        <taxon>Eukaryota</taxon>
        <taxon>Metazoa</taxon>
        <taxon>Ecdysozoa</taxon>
        <taxon>Arthropoda</taxon>
        <taxon>Chelicerata</taxon>
        <taxon>Arachnida</taxon>
        <taxon>Acari</taxon>
        <taxon>Acariformes</taxon>
        <taxon>Trombidiformes</taxon>
        <taxon>Prostigmata</taxon>
        <taxon>Eleutherengona</taxon>
        <taxon>Raphignathae</taxon>
        <taxon>Tetranychoidea</taxon>
        <taxon>Tetranychidae</taxon>
        <taxon>Tetranychus</taxon>
    </lineage>
</organism>
<dbReference type="HOGENOM" id="CLU_2925542_0_0_1"/>
<reference evidence="2" key="2">
    <citation type="submission" date="2015-06" db="UniProtKB">
        <authorList>
            <consortium name="EnsemblMetazoa"/>
        </authorList>
    </citation>
    <scope>IDENTIFICATION</scope>
</reference>
<dbReference type="EMBL" id="CAEY01001955">
    <property type="status" value="NOT_ANNOTATED_CDS"/>
    <property type="molecule type" value="Genomic_DNA"/>
</dbReference>
<proteinExistence type="predicted"/>
<feature type="compositionally biased region" description="Polar residues" evidence="1">
    <location>
        <begin position="18"/>
        <end position="34"/>
    </location>
</feature>
<keyword evidence="3" id="KW-1185">Reference proteome</keyword>
<evidence type="ECO:0000313" key="2">
    <source>
        <dbReference type="EnsemblMetazoa" id="tetur08g05510.1"/>
    </source>
</evidence>
<dbReference type="EnsemblMetazoa" id="tetur08g05510.1">
    <property type="protein sequence ID" value="tetur08g05510.1"/>
    <property type="gene ID" value="tetur08g05510"/>
</dbReference>
<accession>T1KBW4</accession>
<dbReference type="AlphaFoldDB" id="T1KBW4"/>
<evidence type="ECO:0000256" key="1">
    <source>
        <dbReference type="SAM" id="MobiDB-lite"/>
    </source>
</evidence>
<name>T1KBW4_TETUR</name>
<dbReference type="Proteomes" id="UP000015104">
    <property type="component" value="Unassembled WGS sequence"/>
</dbReference>